<evidence type="ECO:0000256" key="6">
    <source>
        <dbReference type="ARBA" id="ARBA00023136"/>
    </source>
</evidence>
<feature type="transmembrane region" description="Helical" evidence="8">
    <location>
        <begin position="212"/>
        <end position="232"/>
    </location>
</feature>
<dbReference type="InterPro" id="IPR004869">
    <property type="entry name" value="MMPL_dom"/>
</dbReference>
<proteinExistence type="inferred from homology"/>
<dbReference type="RefSeq" id="WP_345526683.1">
    <property type="nucleotide sequence ID" value="NZ_BAABKN010000014.1"/>
</dbReference>
<feature type="transmembrane region" description="Helical" evidence="8">
    <location>
        <begin position="667"/>
        <end position="697"/>
    </location>
</feature>
<dbReference type="PANTHER" id="PTHR33406:SF6">
    <property type="entry name" value="MEMBRANE PROTEIN YDGH-RELATED"/>
    <property type="match status" value="1"/>
</dbReference>
<evidence type="ECO:0000256" key="7">
    <source>
        <dbReference type="SAM" id="MobiDB-lite"/>
    </source>
</evidence>
<keyword evidence="3" id="KW-1003">Cell membrane</keyword>
<protein>
    <submittedName>
        <fullName evidence="10">MMPL family transporter</fullName>
    </submittedName>
</protein>
<dbReference type="InterPro" id="IPR050545">
    <property type="entry name" value="Mycobact_MmpL"/>
</dbReference>
<feature type="transmembrane region" description="Helical" evidence="8">
    <location>
        <begin position="533"/>
        <end position="550"/>
    </location>
</feature>
<evidence type="ECO:0000259" key="9">
    <source>
        <dbReference type="PROSITE" id="PS50156"/>
    </source>
</evidence>
<feature type="transmembrane region" description="Helical" evidence="8">
    <location>
        <begin position="244"/>
        <end position="265"/>
    </location>
</feature>
<feature type="transmembrane region" description="Helical" evidence="8">
    <location>
        <begin position="320"/>
        <end position="343"/>
    </location>
</feature>
<comment type="caution">
    <text evidence="10">The sequence shown here is derived from an EMBL/GenBank/DDBJ whole genome shotgun (WGS) entry which is preliminary data.</text>
</comment>
<feature type="transmembrane region" description="Helical" evidence="8">
    <location>
        <begin position="593"/>
        <end position="614"/>
    </location>
</feature>
<keyword evidence="4 8" id="KW-0812">Transmembrane</keyword>
<evidence type="ECO:0000256" key="5">
    <source>
        <dbReference type="ARBA" id="ARBA00022989"/>
    </source>
</evidence>
<dbReference type="PROSITE" id="PS50156">
    <property type="entry name" value="SSD"/>
    <property type="match status" value="2"/>
</dbReference>
<feature type="transmembrane region" description="Helical" evidence="8">
    <location>
        <begin position="635"/>
        <end position="655"/>
    </location>
</feature>
<organism evidence="10 11">
    <name type="scientific">Nocardioides endophyticus</name>
    <dbReference type="NCBI Taxonomy" id="1353775"/>
    <lineage>
        <taxon>Bacteria</taxon>
        <taxon>Bacillati</taxon>
        <taxon>Actinomycetota</taxon>
        <taxon>Actinomycetes</taxon>
        <taxon>Propionibacteriales</taxon>
        <taxon>Nocardioidaceae</taxon>
        <taxon>Nocardioides</taxon>
    </lineage>
</organism>
<keyword evidence="6 8" id="KW-0472">Membrane</keyword>
<accession>A0ABP8YSR9</accession>
<dbReference type="Gene3D" id="1.20.1640.10">
    <property type="entry name" value="Multidrug efflux transporter AcrB transmembrane domain"/>
    <property type="match status" value="2"/>
</dbReference>
<name>A0ABP8YSR9_9ACTN</name>
<comment type="similarity">
    <text evidence="2">Belongs to the resistance-nodulation-cell division (RND) (TC 2.A.6) family. MmpL subfamily.</text>
</comment>
<feature type="transmembrane region" description="Helical" evidence="8">
    <location>
        <begin position="185"/>
        <end position="205"/>
    </location>
</feature>
<keyword evidence="5 8" id="KW-1133">Transmembrane helix</keyword>
<sequence length="723" mass="76127">MFASLGRLASRRPWFVIAAWVVLAIAVVSLAPALTTTQEESEFLPDHYESVQAAKIQEEKFPGATTPAALIIFEREDGAALTADDQATVDQISKDLGPKLGKDTFVQQVATVGPDGKPNISEDGKILLGVVGLADGSTGFDTQAFDDAKAMRDDIADLNDGTDLKVTTTGSVPQGLDSQESSEQALAIVGIATVVLIVLLLAIIFRSVIICLMPIVIVTIVSFVATGLIGWANEAFDLKADSSIQTILVVVLYGIGTDYILFFLFRYRERLRLGEDTKTAVVHALERAGEAIASAGGAVIVAFLALLLSSLGIFKAIGPALAIAVAVTLLAALTLVPAVVTVLGRGLFWPSKKWRQEPKSARFGRIGENLGRRPGVFAAASGLLLAVLAVFAFGFNPSFDFNSSLPDDVESTEALHTFQDHFAAGASEPVPVIVQAEDGKLDEAELQTFGDALSKADGVAQVYPATLSDDGTTAQVSIVLDSDPVSDQALQDVKGPIRDAAHDAAPDGAEAFVGGTPGIFADLQSAMVRDYKVVFPVAALVIMLILALLLRSLVAPLYLMAAVGLSFAATLGATVIVFQYIGGDDGLIFMLPIYIYLFVTALGTDYNILMIARLREEAREGKEPRPAAAEALKHAGPTIAAAGVILAGTFASLMLSGNSLMMSMGFALSFGIFIAAFVMAMFFTPALTALIGHAAWWPGHGDKKAPKELVDESPSSEDVPVGQ</sequence>
<evidence type="ECO:0000313" key="11">
    <source>
        <dbReference type="Proteomes" id="UP001499882"/>
    </source>
</evidence>
<evidence type="ECO:0000256" key="2">
    <source>
        <dbReference type="ARBA" id="ARBA00010157"/>
    </source>
</evidence>
<dbReference type="EMBL" id="BAABKN010000014">
    <property type="protein sequence ID" value="GAA4736633.1"/>
    <property type="molecule type" value="Genomic_DNA"/>
</dbReference>
<feature type="transmembrane region" description="Helical" evidence="8">
    <location>
        <begin position="375"/>
        <end position="395"/>
    </location>
</feature>
<dbReference type="Pfam" id="PF03176">
    <property type="entry name" value="MMPL"/>
    <property type="match status" value="2"/>
</dbReference>
<keyword evidence="11" id="KW-1185">Reference proteome</keyword>
<feature type="domain" description="SSD" evidence="9">
    <location>
        <begin position="552"/>
        <end position="689"/>
    </location>
</feature>
<feature type="domain" description="SSD" evidence="9">
    <location>
        <begin position="215"/>
        <end position="342"/>
    </location>
</feature>
<evidence type="ECO:0000256" key="8">
    <source>
        <dbReference type="SAM" id="Phobius"/>
    </source>
</evidence>
<dbReference type="PANTHER" id="PTHR33406">
    <property type="entry name" value="MEMBRANE PROTEIN MJ1562-RELATED"/>
    <property type="match status" value="1"/>
</dbReference>
<dbReference type="InterPro" id="IPR000731">
    <property type="entry name" value="SSD"/>
</dbReference>
<evidence type="ECO:0000256" key="1">
    <source>
        <dbReference type="ARBA" id="ARBA00004651"/>
    </source>
</evidence>
<evidence type="ECO:0000256" key="4">
    <source>
        <dbReference type="ARBA" id="ARBA00022692"/>
    </source>
</evidence>
<dbReference type="Proteomes" id="UP001499882">
    <property type="component" value="Unassembled WGS sequence"/>
</dbReference>
<evidence type="ECO:0000313" key="10">
    <source>
        <dbReference type="EMBL" id="GAA4736633.1"/>
    </source>
</evidence>
<feature type="region of interest" description="Disordered" evidence="7">
    <location>
        <begin position="703"/>
        <end position="723"/>
    </location>
</feature>
<reference evidence="11" key="1">
    <citation type="journal article" date="2019" name="Int. J. Syst. Evol. Microbiol.">
        <title>The Global Catalogue of Microorganisms (GCM) 10K type strain sequencing project: providing services to taxonomists for standard genome sequencing and annotation.</title>
        <authorList>
            <consortium name="The Broad Institute Genomics Platform"/>
            <consortium name="The Broad Institute Genome Sequencing Center for Infectious Disease"/>
            <person name="Wu L."/>
            <person name="Ma J."/>
        </authorList>
    </citation>
    <scope>NUCLEOTIDE SEQUENCE [LARGE SCALE GENOMIC DNA]</scope>
    <source>
        <strain evidence="11">JCM 18532</strain>
    </source>
</reference>
<feature type="transmembrane region" description="Helical" evidence="8">
    <location>
        <begin position="291"/>
        <end position="314"/>
    </location>
</feature>
<dbReference type="SUPFAM" id="SSF82866">
    <property type="entry name" value="Multidrug efflux transporter AcrB transmembrane domain"/>
    <property type="match status" value="2"/>
</dbReference>
<gene>
    <name evidence="10" type="ORF">GCM10023350_20620</name>
</gene>
<evidence type="ECO:0000256" key="3">
    <source>
        <dbReference type="ARBA" id="ARBA00022475"/>
    </source>
</evidence>
<comment type="subcellular location">
    <subcellularLocation>
        <location evidence="1">Cell membrane</location>
        <topology evidence="1">Multi-pass membrane protein</topology>
    </subcellularLocation>
</comment>
<feature type="transmembrane region" description="Helical" evidence="8">
    <location>
        <begin position="557"/>
        <end position="581"/>
    </location>
</feature>